<name>A0A418YF55_9GAMM</name>
<dbReference type="Pfam" id="PF00254">
    <property type="entry name" value="FKBP_C"/>
    <property type="match status" value="1"/>
</dbReference>
<dbReference type="EC" id="5.2.1.8" evidence="7"/>
<evidence type="ECO:0000313" key="11">
    <source>
        <dbReference type="Proteomes" id="UP000283255"/>
    </source>
</evidence>
<dbReference type="EMBL" id="QZCH01000010">
    <property type="protein sequence ID" value="RJG47890.1"/>
    <property type="molecule type" value="Genomic_DNA"/>
</dbReference>
<feature type="compositionally biased region" description="Basic and acidic residues" evidence="8">
    <location>
        <begin position="278"/>
        <end position="290"/>
    </location>
</feature>
<dbReference type="PROSITE" id="PS50059">
    <property type="entry name" value="FKBP_PPIASE"/>
    <property type="match status" value="1"/>
</dbReference>
<dbReference type="Gene3D" id="1.10.287.460">
    <property type="entry name" value="Peptidyl-prolyl cis-trans isomerase, FKBP-type, N-terminal domain"/>
    <property type="match status" value="1"/>
</dbReference>
<dbReference type="NCBIfam" id="NF008150">
    <property type="entry name" value="PRK10902.1"/>
    <property type="match status" value="1"/>
</dbReference>
<comment type="caution">
    <text evidence="10">The sequence shown here is derived from an EMBL/GenBank/DDBJ whole genome shotgun (WGS) entry which is preliminary data.</text>
</comment>
<keyword evidence="3" id="KW-0732">Signal</keyword>
<sequence>MKNLFKVSLLAGAVFAATGCQEKEAQVAPEAAKAEEAKAVTLPAEASAETATTTAEFASEDAKAAYAIGVSVSRYIQKTMGEQEALGMSLDKEQIIAGISDALRDELKLNDEEVVATLQAYDKKLSEVAQAKQAEAAAKAKEESAKYLAENAKKEGITTTDSGLQYQVLTAGKGGDKPQAADTVTVHYEGRLTDGTVFDSSVSRGQPATFPLNRVIPGWTEGVQLMEVGSKYQFTIPSELAYGEQGAGNIPPHSALVFDVELISIAGGEEAPAQPAIEAEKVEAETKAAE</sequence>
<evidence type="ECO:0000256" key="2">
    <source>
        <dbReference type="ARBA" id="ARBA00006577"/>
    </source>
</evidence>
<dbReference type="PROSITE" id="PS51257">
    <property type="entry name" value="PROKAR_LIPOPROTEIN"/>
    <property type="match status" value="1"/>
</dbReference>
<dbReference type="GO" id="GO:0006457">
    <property type="term" value="P:protein folding"/>
    <property type="evidence" value="ECO:0007669"/>
    <property type="project" value="InterPro"/>
</dbReference>
<dbReference type="InterPro" id="IPR000774">
    <property type="entry name" value="PPIase_FKBP_N"/>
</dbReference>
<dbReference type="InterPro" id="IPR036944">
    <property type="entry name" value="PPIase_FKBP_N_sf"/>
</dbReference>
<dbReference type="AlphaFoldDB" id="A0A418YF55"/>
<accession>A0A418YF55</accession>
<keyword evidence="11" id="KW-1185">Reference proteome</keyword>
<reference evidence="10 11" key="2">
    <citation type="submission" date="2019-01" db="EMBL/GenBank/DDBJ databases">
        <title>Motilimonas pumilus sp. nov., isolated from the gut of sea cucumber (Apostichopus japonicus).</title>
        <authorList>
            <person name="Wang F.-Q."/>
            <person name="Ren L.-H."/>
            <person name="Lin Y.-W."/>
            <person name="Sun G.-H."/>
            <person name="Du Z.-J."/>
            <person name="Zhao J.-X."/>
            <person name="Liu X.-J."/>
            <person name="Liu L.-J."/>
        </authorList>
    </citation>
    <scope>NUCLEOTIDE SEQUENCE [LARGE SCALE GENOMIC DNA]</scope>
    <source>
        <strain evidence="10 11">PLHSC7-2</strain>
    </source>
</reference>
<dbReference type="Proteomes" id="UP000283255">
    <property type="component" value="Unassembled WGS sequence"/>
</dbReference>
<dbReference type="InterPro" id="IPR001179">
    <property type="entry name" value="PPIase_FKBP_dom"/>
</dbReference>
<protein>
    <recommendedName>
        <fullName evidence="7">Peptidyl-prolyl cis-trans isomerase</fullName>
        <ecNumber evidence="7">5.2.1.8</ecNumber>
    </recommendedName>
</protein>
<dbReference type="GO" id="GO:0003755">
    <property type="term" value="F:peptidyl-prolyl cis-trans isomerase activity"/>
    <property type="evidence" value="ECO:0007669"/>
    <property type="project" value="UniProtKB-UniRule"/>
</dbReference>
<dbReference type="RefSeq" id="WP_119910473.1">
    <property type="nucleotide sequence ID" value="NZ_QZCH01000010.1"/>
</dbReference>
<evidence type="ECO:0000256" key="8">
    <source>
        <dbReference type="SAM" id="MobiDB-lite"/>
    </source>
</evidence>
<dbReference type="InterPro" id="IPR046357">
    <property type="entry name" value="PPIase_dom_sf"/>
</dbReference>
<dbReference type="PANTHER" id="PTHR43811:SF19">
    <property type="entry name" value="39 KDA FK506-BINDING NUCLEAR PROTEIN"/>
    <property type="match status" value="1"/>
</dbReference>
<evidence type="ECO:0000256" key="6">
    <source>
        <dbReference type="PROSITE-ProRule" id="PRU00277"/>
    </source>
</evidence>
<evidence type="ECO:0000256" key="3">
    <source>
        <dbReference type="ARBA" id="ARBA00022729"/>
    </source>
</evidence>
<evidence type="ECO:0000256" key="1">
    <source>
        <dbReference type="ARBA" id="ARBA00000971"/>
    </source>
</evidence>
<feature type="region of interest" description="Disordered" evidence="8">
    <location>
        <begin position="271"/>
        <end position="290"/>
    </location>
</feature>
<evidence type="ECO:0000256" key="4">
    <source>
        <dbReference type="ARBA" id="ARBA00023110"/>
    </source>
</evidence>
<feature type="domain" description="PPIase FKBP-type" evidence="9">
    <location>
        <begin position="181"/>
        <end position="266"/>
    </location>
</feature>
<organism evidence="10 11">
    <name type="scientific">Motilimonas pumila</name>
    <dbReference type="NCBI Taxonomy" id="2303987"/>
    <lineage>
        <taxon>Bacteria</taxon>
        <taxon>Pseudomonadati</taxon>
        <taxon>Pseudomonadota</taxon>
        <taxon>Gammaproteobacteria</taxon>
        <taxon>Alteromonadales</taxon>
        <taxon>Alteromonadales genera incertae sedis</taxon>
        <taxon>Motilimonas</taxon>
    </lineage>
</organism>
<dbReference type="Pfam" id="PF01346">
    <property type="entry name" value="FKBP_N"/>
    <property type="match status" value="1"/>
</dbReference>
<evidence type="ECO:0000313" key="10">
    <source>
        <dbReference type="EMBL" id="RJG47890.1"/>
    </source>
</evidence>
<proteinExistence type="inferred from homology"/>
<evidence type="ECO:0000256" key="5">
    <source>
        <dbReference type="ARBA" id="ARBA00023235"/>
    </source>
</evidence>
<dbReference type="Gene3D" id="3.10.50.40">
    <property type="match status" value="1"/>
</dbReference>
<dbReference type="OrthoDB" id="9814548at2"/>
<dbReference type="FunFam" id="3.10.50.40:FF:000045">
    <property type="entry name" value="Peptidyl-prolyl cis-trans isomerase"/>
    <property type="match status" value="1"/>
</dbReference>
<comment type="catalytic activity">
    <reaction evidence="1 6 7">
        <text>[protein]-peptidylproline (omega=180) = [protein]-peptidylproline (omega=0)</text>
        <dbReference type="Rhea" id="RHEA:16237"/>
        <dbReference type="Rhea" id="RHEA-COMP:10747"/>
        <dbReference type="Rhea" id="RHEA-COMP:10748"/>
        <dbReference type="ChEBI" id="CHEBI:83833"/>
        <dbReference type="ChEBI" id="CHEBI:83834"/>
        <dbReference type="EC" id="5.2.1.8"/>
    </reaction>
</comment>
<evidence type="ECO:0000259" key="9">
    <source>
        <dbReference type="PROSITE" id="PS50059"/>
    </source>
</evidence>
<gene>
    <name evidence="10" type="ORF">D1Z90_09255</name>
</gene>
<keyword evidence="4 6" id="KW-0697">Rotamase</keyword>
<evidence type="ECO:0000256" key="7">
    <source>
        <dbReference type="RuleBase" id="RU003915"/>
    </source>
</evidence>
<keyword evidence="5 6" id="KW-0413">Isomerase</keyword>
<dbReference type="SUPFAM" id="SSF54534">
    <property type="entry name" value="FKBP-like"/>
    <property type="match status" value="1"/>
</dbReference>
<dbReference type="PANTHER" id="PTHR43811">
    <property type="entry name" value="FKBP-TYPE PEPTIDYL-PROLYL CIS-TRANS ISOMERASE FKPA"/>
    <property type="match status" value="1"/>
</dbReference>
<reference evidence="10 11" key="1">
    <citation type="submission" date="2018-09" db="EMBL/GenBank/DDBJ databases">
        <authorList>
            <person name="Wang F."/>
        </authorList>
    </citation>
    <scope>NUCLEOTIDE SEQUENCE [LARGE SCALE GENOMIC DNA]</scope>
    <source>
        <strain evidence="10 11">PLHSC7-2</strain>
    </source>
</reference>
<comment type="similarity">
    <text evidence="2 7">Belongs to the FKBP-type PPIase family.</text>
</comment>